<dbReference type="Gene3D" id="3.30.200.20">
    <property type="entry name" value="Phosphorylase Kinase, domain 1"/>
    <property type="match status" value="1"/>
</dbReference>
<evidence type="ECO:0000256" key="7">
    <source>
        <dbReference type="ARBA" id="ARBA00022741"/>
    </source>
</evidence>
<evidence type="ECO:0000313" key="15">
    <source>
        <dbReference type="Proteomes" id="UP000028501"/>
    </source>
</evidence>
<keyword evidence="6" id="KW-0479">Metal-binding</keyword>
<evidence type="ECO:0000256" key="12">
    <source>
        <dbReference type="ARBA" id="ARBA00048679"/>
    </source>
</evidence>
<dbReference type="InterPro" id="IPR018934">
    <property type="entry name" value="RIO_dom"/>
</dbReference>
<name>A0A075WP84_ARCFL</name>
<dbReference type="InterPro" id="IPR036388">
    <property type="entry name" value="WH-like_DNA-bd_sf"/>
</dbReference>
<dbReference type="SUPFAM" id="SSF56112">
    <property type="entry name" value="Protein kinase-like (PK-like)"/>
    <property type="match status" value="1"/>
</dbReference>
<keyword evidence="5 14" id="KW-0808">Transferase</keyword>
<comment type="cofactor">
    <cofactor evidence="1">
        <name>Mg(2+)</name>
        <dbReference type="ChEBI" id="CHEBI:18420"/>
    </cofactor>
</comment>
<evidence type="ECO:0000313" key="14">
    <source>
        <dbReference type="EMBL" id="AIG99393.1"/>
    </source>
</evidence>
<dbReference type="SUPFAM" id="SSF46785">
    <property type="entry name" value="Winged helix' DNA-binding domain"/>
    <property type="match status" value="1"/>
</dbReference>
<dbReference type="GO" id="GO:0005829">
    <property type="term" value="C:cytosol"/>
    <property type="evidence" value="ECO:0007669"/>
    <property type="project" value="TreeGrafter"/>
</dbReference>
<dbReference type="SMR" id="A0A075WP84"/>
<evidence type="ECO:0000256" key="2">
    <source>
        <dbReference type="ARBA" id="ARBA00009196"/>
    </source>
</evidence>
<dbReference type="GO" id="GO:0005524">
    <property type="term" value="F:ATP binding"/>
    <property type="evidence" value="ECO:0007669"/>
    <property type="project" value="UniProtKB-KW"/>
</dbReference>
<dbReference type="GO" id="GO:0004674">
    <property type="term" value="F:protein serine/threonine kinase activity"/>
    <property type="evidence" value="ECO:0007669"/>
    <property type="project" value="UniProtKB-KW"/>
</dbReference>
<protein>
    <recommendedName>
        <fullName evidence="3">non-specific serine/threonine protein kinase</fullName>
        <ecNumber evidence="3">2.7.11.1</ecNumber>
    </recommendedName>
</protein>
<dbReference type="RefSeq" id="WP_010879913.1">
    <property type="nucleotide sequence ID" value="NZ_CP006577.1"/>
</dbReference>
<evidence type="ECO:0000256" key="5">
    <source>
        <dbReference type="ARBA" id="ARBA00022679"/>
    </source>
</evidence>
<keyword evidence="9" id="KW-0067">ATP-binding</keyword>
<evidence type="ECO:0000256" key="11">
    <source>
        <dbReference type="ARBA" id="ARBA00047899"/>
    </source>
</evidence>
<comment type="catalytic activity">
    <reaction evidence="12">
        <text>L-seryl-[protein] + ATP = O-phospho-L-seryl-[protein] + ADP + H(+)</text>
        <dbReference type="Rhea" id="RHEA:17989"/>
        <dbReference type="Rhea" id="RHEA-COMP:9863"/>
        <dbReference type="Rhea" id="RHEA-COMP:11604"/>
        <dbReference type="ChEBI" id="CHEBI:15378"/>
        <dbReference type="ChEBI" id="CHEBI:29999"/>
        <dbReference type="ChEBI" id="CHEBI:30616"/>
        <dbReference type="ChEBI" id="CHEBI:83421"/>
        <dbReference type="ChEBI" id="CHEBI:456216"/>
        <dbReference type="EC" id="2.7.11.1"/>
    </reaction>
</comment>
<sequence>MNIAELYGKMGKHSWRIMDAIFKNLWDYEYVPLQLISSHARIGEEKARNILKYLSDLRVVQNRQKDYEGSTFTFIGLSLYSLHRLVRSGKVDAIGKLMGEGKESAVFNCYSEKFGECVVKFHKVGHTSFKKVKEKRDYGDLHFSVLAIRSARNEFRALQKLQGLAVPKVYAWEGNAVLMELIDAKELYRVRVENPDEVLDMILEEVAKFYHRGIVHGDLSQYNVLVSEEGIWIIDFPQSVEVGEEGWREILERDVRNIITYFSRTYRTEKDINSAIDRILQE</sequence>
<dbReference type="EMBL" id="CP006577">
    <property type="protein sequence ID" value="AIG99393.1"/>
    <property type="molecule type" value="Genomic_DNA"/>
</dbReference>
<proteinExistence type="inferred from homology"/>
<dbReference type="AlphaFoldDB" id="A0A075WP84"/>
<dbReference type="PROSITE" id="PS00109">
    <property type="entry name" value="PROTEIN_KINASE_TYR"/>
    <property type="match status" value="1"/>
</dbReference>
<dbReference type="GO" id="GO:0030490">
    <property type="term" value="P:maturation of SSU-rRNA"/>
    <property type="evidence" value="ECO:0007669"/>
    <property type="project" value="TreeGrafter"/>
</dbReference>
<keyword evidence="8 14" id="KW-0418">Kinase</keyword>
<dbReference type="PANTHER" id="PTHR45852:SF1">
    <property type="entry name" value="SERINE_THREONINE-PROTEIN KINASE RIO2"/>
    <property type="match status" value="1"/>
</dbReference>
<evidence type="ECO:0000256" key="10">
    <source>
        <dbReference type="ARBA" id="ARBA00022842"/>
    </source>
</evidence>
<evidence type="ECO:0000256" key="1">
    <source>
        <dbReference type="ARBA" id="ARBA00001946"/>
    </source>
</evidence>
<dbReference type="Gene3D" id="1.10.510.10">
    <property type="entry name" value="Transferase(Phosphotransferase) domain 1"/>
    <property type="match status" value="1"/>
</dbReference>
<evidence type="ECO:0000256" key="3">
    <source>
        <dbReference type="ARBA" id="ARBA00012513"/>
    </source>
</evidence>
<dbReference type="InterPro" id="IPR015285">
    <property type="entry name" value="RIO2_wHTH_N"/>
</dbReference>
<dbReference type="InterPro" id="IPR036390">
    <property type="entry name" value="WH_DNA-bd_sf"/>
</dbReference>
<evidence type="ECO:0000256" key="8">
    <source>
        <dbReference type="ARBA" id="ARBA00022777"/>
    </source>
</evidence>
<accession>A0A075WP84</accession>
<dbReference type="CDD" id="cd05119">
    <property type="entry name" value="RIO"/>
    <property type="match status" value="1"/>
</dbReference>
<dbReference type="GO" id="GO:0046872">
    <property type="term" value="F:metal ion binding"/>
    <property type="evidence" value="ECO:0007669"/>
    <property type="project" value="UniProtKB-KW"/>
</dbReference>
<evidence type="ECO:0000256" key="6">
    <source>
        <dbReference type="ARBA" id="ARBA00022723"/>
    </source>
</evidence>
<evidence type="ECO:0000259" key="13">
    <source>
        <dbReference type="SMART" id="SM00090"/>
    </source>
</evidence>
<dbReference type="InterPro" id="IPR000687">
    <property type="entry name" value="RIO_kinase"/>
</dbReference>
<dbReference type="Proteomes" id="UP000028501">
    <property type="component" value="Chromosome"/>
</dbReference>
<dbReference type="SMART" id="SM00090">
    <property type="entry name" value="RIO"/>
    <property type="match status" value="1"/>
</dbReference>
<dbReference type="GeneID" id="24796150"/>
<comment type="similarity">
    <text evidence="2">Belongs to the protein kinase superfamily. RIO-type Ser/Thr kinase family.</text>
</comment>
<keyword evidence="10" id="KW-0460">Magnesium</keyword>
<dbReference type="Pfam" id="PF01163">
    <property type="entry name" value="RIO1"/>
    <property type="match status" value="1"/>
</dbReference>
<keyword evidence="7" id="KW-0547">Nucleotide-binding</keyword>
<dbReference type="GO" id="GO:0030688">
    <property type="term" value="C:preribosome, small subunit precursor"/>
    <property type="evidence" value="ECO:0007669"/>
    <property type="project" value="TreeGrafter"/>
</dbReference>
<organism evidence="14 15">
    <name type="scientific">Archaeoglobus fulgidus DSM 8774</name>
    <dbReference type="NCBI Taxonomy" id="1344584"/>
    <lineage>
        <taxon>Archaea</taxon>
        <taxon>Methanobacteriati</taxon>
        <taxon>Methanobacteriota</taxon>
        <taxon>Archaeoglobi</taxon>
        <taxon>Archaeoglobales</taxon>
        <taxon>Archaeoglobaceae</taxon>
        <taxon>Archaeoglobus</taxon>
    </lineage>
</organism>
<gene>
    <name evidence="14" type="ORF">AFULGI_00026910</name>
</gene>
<dbReference type="Gene3D" id="1.10.10.10">
    <property type="entry name" value="Winged helix-like DNA-binding domain superfamily/Winged helix DNA-binding domain"/>
    <property type="match status" value="1"/>
</dbReference>
<dbReference type="EC" id="2.7.11.1" evidence="3"/>
<dbReference type="HOGENOM" id="CLU_018693_1_0_2"/>
<dbReference type="PANTHER" id="PTHR45852">
    <property type="entry name" value="SER/THR-PROTEIN KINASE RIO2"/>
    <property type="match status" value="1"/>
</dbReference>
<reference evidence="14 15" key="1">
    <citation type="submission" date="2013-07" db="EMBL/GenBank/DDBJ databases">
        <title>Genome of Archaeoglobus fulgidus.</title>
        <authorList>
            <person name="Fiebig A."/>
            <person name="Birkeland N.-K."/>
        </authorList>
    </citation>
    <scope>NUCLEOTIDE SEQUENCE [LARGE SCALE GENOMIC DNA]</scope>
    <source>
        <strain evidence="14 15">DSM 8774</strain>
    </source>
</reference>
<dbReference type="InterPro" id="IPR008266">
    <property type="entry name" value="Tyr_kinase_AS"/>
</dbReference>
<dbReference type="InterPro" id="IPR011009">
    <property type="entry name" value="Kinase-like_dom_sf"/>
</dbReference>
<comment type="catalytic activity">
    <reaction evidence="11">
        <text>L-threonyl-[protein] + ATP = O-phospho-L-threonyl-[protein] + ADP + H(+)</text>
        <dbReference type="Rhea" id="RHEA:46608"/>
        <dbReference type="Rhea" id="RHEA-COMP:11060"/>
        <dbReference type="Rhea" id="RHEA-COMP:11605"/>
        <dbReference type="ChEBI" id="CHEBI:15378"/>
        <dbReference type="ChEBI" id="CHEBI:30013"/>
        <dbReference type="ChEBI" id="CHEBI:30616"/>
        <dbReference type="ChEBI" id="CHEBI:61977"/>
        <dbReference type="ChEBI" id="CHEBI:456216"/>
        <dbReference type="EC" id="2.7.11.1"/>
    </reaction>
</comment>
<evidence type="ECO:0000256" key="9">
    <source>
        <dbReference type="ARBA" id="ARBA00022840"/>
    </source>
</evidence>
<dbReference type="Pfam" id="PF09202">
    <property type="entry name" value="Rio2_N"/>
    <property type="match status" value="1"/>
</dbReference>
<keyword evidence="4 14" id="KW-0723">Serine/threonine-protein kinase</keyword>
<dbReference type="GO" id="GO:0106310">
    <property type="term" value="F:protein serine kinase activity"/>
    <property type="evidence" value="ECO:0007669"/>
    <property type="project" value="RHEA"/>
</dbReference>
<feature type="domain" description="RIO kinase" evidence="13">
    <location>
        <begin position="49"/>
        <end position="281"/>
    </location>
</feature>
<dbReference type="KEGG" id="afg:AFULGI_00026910"/>
<evidence type="ECO:0000256" key="4">
    <source>
        <dbReference type="ARBA" id="ARBA00022527"/>
    </source>
</evidence>